<dbReference type="InterPro" id="IPR004408">
    <property type="entry name" value="Biotin_CoA_COase_ligase"/>
</dbReference>
<reference evidence="3 4" key="1">
    <citation type="submission" date="2022-01" db="EMBL/GenBank/DDBJ databases">
        <title>Novel bile acid biosynthetic pathways are enriched in the microbiome of centenarians.</title>
        <authorList>
            <person name="Sato Y."/>
            <person name="Atarashi K."/>
            <person name="Plichta R.D."/>
            <person name="Arai Y."/>
            <person name="Sasajima S."/>
            <person name="Kearney M.S."/>
            <person name="Suda W."/>
            <person name="Takeshita K."/>
            <person name="Sasaki T."/>
            <person name="Okamoto S."/>
            <person name="Skelly N.A."/>
            <person name="Okamura Y."/>
            <person name="Vlamakis H."/>
            <person name="Li Y."/>
            <person name="Tanoue T."/>
            <person name="Takei H."/>
            <person name="Nittono H."/>
            <person name="Narushima S."/>
            <person name="Irie J."/>
            <person name="Itoh H."/>
            <person name="Moriya K."/>
            <person name="Sugiura Y."/>
            <person name="Suematsu M."/>
            <person name="Moritoki N."/>
            <person name="Shibata S."/>
            <person name="Littman R.D."/>
            <person name="Fischbach A.M."/>
            <person name="Uwamino Y."/>
            <person name="Inoue T."/>
            <person name="Honda A."/>
            <person name="Hattori M."/>
            <person name="Murai T."/>
            <person name="Xavier J.R."/>
            <person name="Hirose N."/>
            <person name="Honda K."/>
        </authorList>
    </citation>
    <scope>NUCLEOTIDE SEQUENCE [LARGE SCALE GENOMIC DNA]</scope>
    <source>
        <strain evidence="3 4">CE91-St30</strain>
    </source>
</reference>
<dbReference type="InterPro" id="IPR045864">
    <property type="entry name" value="aa-tRNA-synth_II/BPL/LPL"/>
</dbReference>
<proteinExistence type="predicted"/>
<dbReference type="CDD" id="cd16442">
    <property type="entry name" value="BPL"/>
    <property type="match status" value="1"/>
</dbReference>
<evidence type="ECO:0000259" key="2">
    <source>
        <dbReference type="PROSITE" id="PS51733"/>
    </source>
</evidence>
<dbReference type="PROSITE" id="PS51733">
    <property type="entry name" value="BPL_LPL_CATALYTIC"/>
    <property type="match status" value="1"/>
</dbReference>
<feature type="domain" description="BPL/LPL catalytic" evidence="2">
    <location>
        <begin position="5"/>
        <end position="203"/>
    </location>
</feature>
<sequence>MLDAQAIAKGMGPTRVPYAIRCFEEVTSTNEEVKRLVAAGAPEGSVVTSIVQTGGYGRQGRRWSSPAGSLYLSLLLRPCDHGIAACDLSTLSLALALAVHDILVPYAATADIAVKWPNDVMCAAGKLCGISLEAVGNAVCIGIGINAFEPENVVHTTGSYRAAYLERIADQAIMGPDKEQTAVLEELAAKLLVSIDRLYFQWLDKGFEALAERYNGRSFLNGRVVGISSIDGTVVDEGEVLHVDERGRLVLLGDDGTKRAIASGEAHVVL</sequence>
<keyword evidence="1 3" id="KW-0436">Ligase</keyword>
<dbReference type="GO" id="GO:0016874">
    <property type="term" value="F:ligase activity"/>
    <property type="evidence" value="ECO:0007669"/>
    <property type="project" value="UniProtKB-KW"/>
</dbReference>
<evidence type="ECO:0000313" key="3">
    <source>
        <dbReference type="EMBL" id="BDE97625.1"/>
    </source>
</evidence>
<organism evidence="3 4">
    <name type="scientific">Raoultibacter timonensis</name>
    <dbReference type="NCBI Taxonomy" id="1907662"/>
    <lineage>
        <taxon>Bacteria</taxon>
        <taxon>Bacillati</taxon>
        <taxon>Actinomycetota</taxon>
        <taxon>Coriobacteriia</taxon>
        <taxon>Eggerthellales</taxon>
        <taxon>Eggerthellaceae</taxon>
        <taxon>Raoultibacter</taxon>
    </lineage>
</organism>
<protein>
    <submittedName>
        <fullName evidence="3">Biotin--[acetyl-CoA-carboxylase] ligase</fullName>
    </submittedName>
</protein>
<dbReference type="SUPFAM" id="SSF55681">
    <property type="entry name" value="Class II aaRS and biotin synthetases"/>
    <property type="match status" value="1"/>
</dbReference>
<dbReference type="RefSeq" id="WP_244387000.1">
    <property type="nucleotide sequence ID" value="NZ_AP025564.1"/>
</dbReference>
<dbReference type="Proteomes" id="UP001320544">
    <property type="component" value="Chromosome"/>
</dbReference>
<dbReference type="Gene3D" id="3.30.930.10">
    <property type="entry name" value="Bira Bifunctional Protein, Domain 2"/>
    <property type="match status" value="1"/>
</dbReference>
<evidence type="ECO:0000256" key="1">
    <source>
        <dbReference type="ARBA" id="ARBA00022598"/>
    </source>
</evidence>
<dbReference type="EMBL" id="AP025564">
    <property type="protein sequence ID" value="BDE97625.1"/>
    <property type="molecule type" value="Genomic_DNA"/>
</dbReference>
<keyword evidence="4" id="KW-1185">Reference proteome</keyword>
<gene>
    <name evidence="3" type="ORF">CE91St30_29580</name>
</gene>
<dbReference type="NCBIfam" id="TIGR00121">
    <property type="entry name" value="birA_ligase"/>
    <property type="match status" value="1"/>
</dbReference>
<dbReference type="PANTHER" id="PTHR12835:SF5">
    <property type="entry name" value="BIOTIN--PROTEIN LIGASE"/>
    <property type="match status" value="1"/>
</dbReference>
<accession>A0ABM7WMH8</accession>
<name>A0ABM7WMH8_9ACTN</name>
<dbReference type="Pfam" id="PF03099">
    <property type="entry name" value="BPL_LplA_LipB"/>
    <property type="match status" value="1"/>
</dbReference>
<evidence type="ECO:0000313" key="4">
    <source>
        <dbReference type="Proteomes" id="UP001320544"/>
    </source>
</evidence>
<dbReference type="PANTHER" id="PTHR12835">
    <property type="entry name" value="BIOTIN PROTEIN LIGASE"/>
    <property type="match status" value="1"/>
</dbReference>
<dbReference type="InterPro" id="IPR004143">
    <property type="entry name" value="BPL_LPL_catalytic"/>
</dbReference>